<evidence type="ECO:0000256" key="2">
    <source>
        <dbReference type="SAM" id="MobiDB-lite"/>
    </source>
</evidence>
<evidence type="ECO:0000259" key="3">
    <source>
        <dbReference type="SMART" id="SM00066"/>
    </source>
</evidence>
<gene>
    <name evidence="4" type="ORF">QBC37DRAFT_85661</name>
</gene>
<dbReference type="GO" id="GO:0000981">
    <property type="term" value="F:DNA-binding transcription factor activity, RNA polymerase II-specific"/>
    <property type="evidence" value="ECO:0007669"/>
    <property type="project" value="InterPro"/>
</dbReference>
<dbReference type="InterPro" id="IPR001138">
    <property type="entry name" value="Zn2Cys6_DnaBD"/>
</dbReference>
<evidence type="ECO:0000313" key="5">
    <source>
        <dbReference type="Proteomes" id="UP001301769"/>
    </source>
</evidence>
<dbReference type="SUPFAM" id="SSF57701">
    <property type="entry name" value="Zn2/Cys6 DNA-binding domain"/>
    <property type="match status" value="1"/>
</dbReference>
<dbReference type="AlphaFoldDB" id="A0AAN7B082"/>
<evidence type="ECO:0000256" key="1">
    <source>
        <dbReference type="ARBA" id="ARBA00023242"/>
    </source>
</evidence>
<organism evidence="4 5">
    <name type="scientific">Rhypophila decipiens</name>
    <dbReference type="NCBI Taxonomy" id="261697"/>
    <lineage>
        <taxon>Eukaryota</taxon>
        <taxon>Fungi</taxon>
        <taxon>Dikarya</taxon>
        <taxon>Ascomycota</taxon>
        <taxon>Pezizomycotina</taxon>
        <taxon>Sordariomycetes</taxon>
        <taxon>Sordariomycetidae</taxon>
        <taxon>Sordariales</taxon>
        <taxon>Naviculisporaceae</taxon>
        <taxon>Rhypophila</taxon>
    </lineage>
</organism>
<sequence length="511" mass="56192">MSPLAVPESPSGLMPRRQSCDRCHEQKVRCFTNETHGSKGEDDCTGGSLPQSGRFISPNPCSRCKRAKATCIYSPQQRSGRPRLPRDATSLPIRKRRVSRRSSSSVSRSPTSSPSSSPSHPPSGPSSSPGIAIWTPHQVYRQQALESHVPSQFTAMSVVQNTDCYPDSRTFFGQPQLTISGWSSVTDNSSYGIPEPQVSYSTTPAEIPYTSPFILKSNASPAEIPNARRYHDTSDQHQTWSFESQRTSSYLEQLTEINTRLYRVHQNTSSLSSCPTSSTLAFSPTINEVCNTAHNLADLTERYNSERTSAVDAASTFVFNTTSSSASTAIDSAMDASICVMIFSCHQTMLGAFEDICHSFLMWLSEMHSQPQPLSLMGDVFTGPSETVAQILSMANLLSHPLQRLEQSVRPLDLDIDPSLSLIQTPQTFDNDEQINAAGLSPTASPNKGGAYGYYDGTGDGQYDYAQSTGGHDTGNTTATSIYNQMEQRKYRVKAQIRAIRRWIRKSGDRM</sequence>
<protein>
    <recommendedName>
        <fullName evidence="3">Zn(2)-C6 fungal-type domain-containing protein</fullName>
    </recommendedName>
</protein>
<dbReference type="Proteomes" id="UP001301769">
    <property type="component" value="Unassembled WGS sequence"/>
</dbReference>
<comment type="caution">
    <text evidence="4">The sequence shown here is derived from an EMBL/GenBank/DDBJ whole genome shotgun (WGS) entry which is preliminary data.</text>
</comment>
<name>A0AAN7B082_9PEZI</name>
<dbReference type="GO" id="GO:0008270">
    <property type="term" value="F:zinc ion binding"/>
    <property type="evidence" value="ECO:0007669"/>
    <property type="project" value="InterPro"/>
</dbReference>
<dbReference type="EMBL" id="MU858267">
    <property type="protein sequence ID" value="KAK4207921.1"/>
    <property type="molecule type" value="Genomic_DNA"/>
</dbReference>
<evidence type="ECO:0000313" key="4">
    <source>
        <dbReference type="EMBL" id="KAK4207921.1"/>
    </source>
</evidence>
<reference evidence="4" key="2">
    <citation type="submission" date="2023-05" db="EMBL/GenBank/DDBJ databases">
        <authorList>
            <consortium name="Lawrence Berkeley National Laboratory"/>
            <person name="Steindorff A."/>
            <person name="Hensen N."/>
            <person name="Bonometti L."/>
            <person name="Westerberg I."/>
            <person name="Brannstrom I.O."/>
            <person name="Guillou S."/>
            <person name="Cros-Aarteil S."/>
            <person name="Calhoun S."/>
            <person name="Haridas S."/>
            <person name="Kuo A."/>
            <person name="Mondo S."/>
            <person name="Pangilinan J."/>
            <person name="Riley R."/>
            <person name="Labutti K."/>
            <person name="Andreopoulos B."/>
            <person name="Lipzen A."/>
            <person name="Chen C."/>
            <person name="Yanf M."/>
            <person name="Daum C."/>
            <person name="Ng V."/>
            <person name="Clum A."/>
            <person name="Ohm R."/>
            <person name="Martin F."/>
            <person name="Silar P."/>
            <person name="Natvig D."/>
            <person name="Lalanne C."/>
            <person name="Gautier V."/>
            <person name="Ament-Velasquez S.L."/>
            <person name="Kruys A."/>
            <person name="Hutchinson M.I."/>
            <person name="Powell A.J."/>
            <person name="Barry K."/>
            <person name="Miller A.N."/>
            <person name="Grigoriev I.V."/>
            <person name="Debuchy R."/>
            <person name="Gladieux P."/>
            <person name="Thoren M.H."/>
            <person name="Johannesson H."/>
        </authorList>
    </citation>
    <scope>NUCLEOTIDE SEQUENCE</scope>
    <source>
        <strain evidence="4">PSN293</strain>
    </source>
</reference>
<dbReference type="SMART" id="SM00066">
    <property type="entry name" value="GAL4"/>
    <property type="match status" value="1"/>
</dbReference>
<feature type="domain" description="Zn(2)-C6 fungal-type" evidence="3">
    <location>
        <begin position="14"/>
        <end position="82"/>
    </location>
</feature>
<reference evidence="4" key="1">
    <citation type="journal article" date="2023" name="Mol. Phylogenet. Evol.">
        <title>Genome-scale phylogeny and comparative genomics of the fungal order Sordariales.</title>
        <authorList>
            <person name="Hensen N."/>
            <person name="Bonometti L."/>
            <person name="Westerberg I."/>
            <person name="Brannstrom I.O."/>
            <person name="Guillou S."/>
            <person name="Cros-Aarteil S."/>
            <person name="Calhoun S."/>
            <person name="Haridas S."/>
            <person name="Kuo A."/>
            <person name="Mondo S."/>
            <person name="Pangilinan J."/>
            <person name="Riley R."/>
            <person name="LaButti K."/>
            <person name="Andreopoulos B."/>
            <person name="Lipzen A."/>
            <person name="Chen C."/>
            <person name="Yan M."/>
            <person name="Daum C."/>
            <person name="Ng V."/>
            <person name="Clum A."/>
            <person name="Steindorff A."/>
            <person name="Ohm R.A."/>
            <person name="Martin F."/>
            <person name="Silar P."/>
            <person name="Natvig D.O."/>
            <person name="Lalanne C."/>
            <person name="Gautier V."/>
            <person name="Ament-Velasquez S.L."/>
            <person name="Kruys A."/>
            <person name="Hutchinson M.I."/>
            <person name="Powell A.J."/>
            <person name="Barry K."/>
            <person name="Miller A.N."/>
            <person name="Grigoriev I.V."/>
            <person name="Debuchy R."/>
            <person name="Gladieux P."/>
            <person name="Hiltunen Thoren M."/>
            <person name="Johannesson H."/>
        </authorList>
    </citation>
    <scope>NUCLEOTIDE SEQUENCE</scope>
    <source>
        <strain evidence="4">PSN293</strain>
    </source>
</reference>
<feature type="region of interest" description="Disordered" evidence="2">
    <location>
        <begin position="75"/>
        <end position="132"/>
    </location>
</feature>
<feature type="region of interest" description="Disordered" evidence="2">
    <location>
        <begin position="31"/>
        <end position="59"/>
    </location>
</feature>
<dbReference type="CDD" id="cd00067">
    <property type="entry name" value="GAL4"/>
    <property type="match status" value="1"/>
</dbReference>
<accession>A0AAN7B082</accession>
<dbReference type="Gene3D" id="4.10.240.10">
    <property type="entry name" value="Zn(2)-C6 fungal-type DNA-binding domain"/>
    <property type="match status" value="1"/>
</dbReference>
<feature type="compositionally biased region" description="Low complexity" evidence="2">
    <location>
        <begin position="101"/>
        <end position="118"/>
    </location>
</feature>
<proteinExistence type="predicted"/>
<keyword evidence="5" id="KW-1185">Reference proteome</keyword>
<keyword evidence="1" id="KW-0539">Nucleus</keyword>
<dbReference type="InterPro" id="IPR036864">
    <property type="entry name" value="Zn2-C6_fun-type_DNA-bd_sf"/>
</dbReference>